<dbReference type="Pfam" id="PF04970">
    <property type="entry name" value="LRAT"/>
    <property type="match status" value="1"/>
</dbReference>
<gene>
    <name evidence="7" type="ORF">MEDL_39170</name>
</gene>
<evidence type="ECO:0000259" key="6">
    <source>
        <dbReference type="PROSITE" id="PS51934"/>
    </source>
</evidence>
<dbReference type="PANTHER" id="PTHR13943">
    <property type="entry name" value="HRAS-LIKE SUPPRESSOR - RELATED"/>
    <property type="match status" value="1"/>
</dbReference>
<evidence type="ECO:0000256" key="1">
    <source>
        <dbReference type="ARBA" id="ARBA00007824"/>
    </source>
</evidence>
<evidence type="ECO:0000313" key="7">
    <source>
        <dbReference type="EMBL" id="CAG2226069.1"/>
    </source>
</evidence>
<dbReference type="EC" id="3.1.1.4" evidence="7"/>
<dbReference type="GO" id="GO:0004623">
    <property type="term" value="F:phospholipase A2 activity"/>
    <property type="evidence" value="ECO:0007669"/>
    <property type="project" value="UniProtKB-EC"/>
</dbReference>
<proteinExistence type="inferred from homology"/>
<organism evidence="7 8">
    <name type="scientific">Mytilus edulis</name>
    <name type="common">Blue mussel</name>
    <dbReference type="NCBI Taxonomy" id="6550"/>
    <lineage>
        <taxon>Eukaryota</taxon>
        <taxon>Metazoa</taxon>
        <taxon>Spiralia</taxon>
        <taxon>Lophotrochozoa</taxon>
        <taxon>Mollusca</taxon>
        <taxon>Bivalvia</taxon>
        <taxon>Autobranchia</taxon>
        <taxon>Pteriomorphia</taxon>
        <taxon>Mytilida</taxon>
        <taxon>Mytiloidea</taxon>
        <taxon>Mytilidae</taxon>
        <taxon>Mytilinae</taxon>
        <taxon>Mytilus</taxon>
    </lineage>
</organism>
<dbReference type="GO" id="GO:0005737">
    <property type="term" value="C:cytoplasm"/>
    <property type="evidence" value="ECO:0007669"/>
    <property type="project" value="TreeGrafter"/>
</dbReference>
<dbReference type="GO" id="GO:0070292">
    <property type="term" value="P:N-acylphosphatidylethanolamine metabolic process"/>
    <property type="evidence" value="ECO:0007669"/>
    <property type="project" value="TreeGrafter"/>
</dbReference>
<name>A0A8S3T673_MYTED</name>
<evidence type="ECO:0000313" key="8">
    <source>
        <dbReference type="Proteomes" id="UP000683360"/>
    </source>
</evidence>
<feature type="domain" description="LRAT" evidence="6">
    <location>
        <begin position="27"/>
        <end position="155"/>
    </location>
</feature>
<accession>A0A8S3T673</accession>
<dbReference type="OrthoDB" id="6139949at2759"/>
<keyword evidence="5" id="KW-1133">Transmembrane helix</keyword>
<dbReference type="PANTHER" id="PTHR13943:SF77">
    <property type="entry name" value="LRAT DOMAIN-CONTAINING PROTEIN"/>
    <property type="match status" value="1"/>
</dbReference>
<evidence type="ECO:0000256" key="3">
    <source>
        <dbReference type="ARBA" id="ARBA00022801"/>
    </source>
</evidence>
<keyword evidence="5" id="KW-0472">Membrane</keyword>
<dbReference type="Gene3D" id="3.90.1720.10">
    <property type="entry name" value="endopeptidase domain like (from Nostoc punctiforme)"/>
    <property type="match status" value="1"/>
</dbReference>
<dbReference type="EMBL" id="CAJPWZ010001868">
    <property type="protein sequence ID" value="CAG2226069.1"/>
    <property type="molecule type" value="Genomic_DNA"/>
</dbReference>
<dbReference type="EC" id="3.1.1.32" evidence="7"/>
<comment type="similarity">
    <text evidence="1">Belongs to the H-rev107 family.</text>
</comment>
<dbReference type="GO" id="GO:0016410">
    <property type="term" value="F:N-acyltransferase activity"/>
    <property type="evidence" value="ECO:0007669"/>
    <property type="project" value="TreeGrafter"/>
</dbReference>
<keyword evidence="4" id="KW-0443">Lipid metabolism</keyword>
<reference evidence="7" key="1">
    <citation type="submission" date="2021-03" db="EMBL/GenBank/DDBJ databases">
        <authorList>
            <person name="Bekaert M."/>
        </authorList>
    </citation>
    <scope>NUCLEOTIDE SEQUENCE</scope>
</reference>
<dbReference type="InterPro" id="IPR007053">
    <property type="entry name" value="LRAT_dom"/>
</dbReference>
<evidence type="ECO:0000256" key="2">
    <source>
        <dbReference type="ARBA" id="ARBA00022679"/>
    </source>
</evidence>
<keyword evidence="8" id="KW-1185">Reference proteome</keyword>
<dbReference type="AlphaFoldDB" id="A0A8S3T673"/>
<dbReference type="InterPro" id="IPR051496">
    <property type="entry name" value="H-rev107_PLA/AT"/>
</dbReference>
<evidence type="ECO:0000256" key="5">
    <source>
        <dbReference type="SAM" id="Phobius"/>
    </source>
</evidence>
<sequence>MAQCVVKNYCHNSLVLESLEEGDLISIKENILFSHNHWAVYADYGKFPHVTPIPKLENASKNQFHNKRRHGSTFIWKNDVSSEFAFVKLENFWKVVGNSKAKKNNKKDNKRTPFRGEDIVERALSRIGPNTYNVLWNNCEHFASWCRYDKKRSAQVDKALTVASIVGGIVVVGGLLHEIFKIFQDDD</sequence>
<protein>
    <submittedName>
        <fullName evidence="7">PLA2G16</fullName>
        <ecNumber evidence="7">3.1.1.32</ecNumber>
        <ecNumber evidence="7">3.1.1.4</ecNumber>
    </submittedName>
</protein>
<keyword evidence="2" id="KW-0808">Transferase</keyword>
<dbReference type="Proteomes" id="UP000683360">
    <property type="component" value="Unassembled WGS sequence"/>
</dbReference>
<keyword evidence="3 7" id="KW-0378">Hydrolase</keyword>
<evidence type="ECO:0000256" key="4">
    <source>
        <dbReference type="ARBA" id="ARBA00023098"/>
    </source>
</evidence>
<comment type="caution">
    <text evidence="7">The sequence shown here is derived from an EMBL/GenBank/DDBJ whole genome shotgun (WGS) entry which is preliminary data.</text>
</comment>
<dbReference type="PROSITE" id="PS51934">
    <property type="entry name" value="LRAT"/>
    <property type="match status" value="1"/>
</dbReference>
<feature type="transmembrane region" description="Helical" evidence="5">
    <location>
        <begin position="159"/>
        <end position="180"/>
    </location>
</feature>
<keyword evidence="5" id="KW-0812">Transmembrane</keyword>
<dbReference type="GO" id="GO:0008970">
    <property type="term" value="F:phospholipase A1 activity"/>
    <property type="evidence" value="ECO:0007669"/>
    <property type="project" value="UniProtKB-EC"/>
</dbReference>